<protein>
    <submittedName>
        <fullName evidence="2">Glucosaminidase</fullName>
    </submittedName>
</protein>
<dbReference type="RefSeq" id="WP_055731651.1">
    <property type="nucleotide sequence ID" value="NZ_BMDY01000001.1"/>
</dbReference>
<dbReference type="InterPro" id="IPR053195">
    <property type="entry name" value="Bax-like"/>
</dbReference>
<gene>
    <name evidence="2" type="ORF">GCM10007414_00310</name>
</gene>
<dbReference type="InterPro" id="IPR002901">
    <property type="entry name" value="MGlyc_endo_b_GlcNAc-like_dom"/>
</dbReference>
<dbReference type="EMBL" id="BMDY01000001">
    <property type="protein sequence ID" value="GGA91638.1"/>
    <property type="molecule type" value="Genomic_DNA"/>
</dbReference>
<dbReference type="Proteomes" id="UP000651977">
    <property type="component" value="Unassembled WGS sequence"/>
</dbReference>
<organism evidence="2 3">
    <name type="scientific">Agarivorans gilvus</name>
    <dbReference type="NCBI Taxonomy" id="680279"/>
    <lineage>
        <taxon>Bacteria</taxon>
        <taxon>Pseudomonadati</taxon>
        <taxon>Pseudomonadota</taxon>
        <taxon>Gammaproteobacteria</taxon>
        <taxon>Alteromonadales</taxon>
        <taxon>Alteromonadaceae</taxon>
        <taxon>Agarivorans</taxon>
    </lineage>
</organism>
<feature type="domain" description="Mannosyl-glycoprotein endo-beta-N-acetylglucosamidase-like" evidence="1">
    <location>
        <begin position="119"/>
        <end position="239"/>
    </location>
</feature>
<evidence type="ECO:0000313" key="3">
    <source>
        <dbReference type="Proteomes" id="UP000651977"/>
    </source>
</evidence>
<comment type="caution">
    <text evidence="2">The sequence shown here is derived from an EMBL/GenBank/DDBJ whole genome shotgun (WGS) entry which is preliminary data.</text>
</comment>
<evidence type="ECO:0000259" key="1">
    <source>
        <dbReference type="Pfam" id="PF01832"/>
    </source>
</evidence>
<accession>A0ABQ1HVX0</accession>
<keyword evidence="3" id="KW-1185">Reference proteome</keyword>
<dbReference type="PROSITE" id="PS51257">
    <property type="entry name" value="PROKAR_LIPOPROTEIN"/>
    <property type="match status" value="1"/>
</dbReference>
<dbReference type="PANTHER" id="PTHR40572:SF1">
    <property type="entry name" value="PROTEIN BAX"/>
    <property type="match status" value="1"/>
</dbReference>
<reference evidence="3" key="1">
    <citation type="journal article" date="2019" name="Int. J. Syst. Evol. Microbiol.">
        <title>The Global Catalogue of Microorganisms (GCM) 10K type strain sequencing project: providing services to taxonomists for standard genome sequencing and annotation.</title>
        <authorList>
            <consortium name="The Broad Institute Genomics Platform"/>
            <consortium name="The Broad Institute Genome Sequencing Center for Infectious Disease"/>
            <person name="Wu L."/>
            <person name="Ma J."/>
        </authorList>
    </citation>
    <scope>NUCLEOTIDE SEQUENCE [LARGE SCALE GENOMIC DNA]</scope>
    <source>
        <strain evidence="3">CGMCC 1.10131</strain>
    </source>
</reference>
<evidence type="ECO:0000313" key="2">
    <source>
        <dbReference type="EMBL" id="GGA91638.1"/>
    </source>
</evidence>
<dbReference type="Gene3D" id="1.10.530.10">
    <property type="match status" value="1"/>
</dbReference>
<dbReference type="Pfam" id="PF01832">
    <property type="entry name" value="Glucosaminidase"/>
    <property type="match status" value="1"/>
</dbReference>
<sequence length="252" mass="28738">MKKILLLGLASYVLFGCEPASTQHQLDSKQLPQLSEIQDVSVKKQTFTDFILPLVEASNNDIIEQRKQLLEIRHSFRRDNKLSNSEQQQLKELAELYRVALTISPAKQISQLLVKVDLIPPALVLAQAANESAWGTSRFAVEGNNLFGQWCYKQGCGLVPLNRVEGAYHEVRKFDSVYQSVKAYMLNLNSNPAYQEFQQSRFEERKSGELNGQSLASHLTSYSERGEAYVEELQQMMRVNGDLWPIRLDLTR</sequence>
<name>A0ABQ1HVX0_9ALTE</name>
<proteinExistence type="predicted"/>
<dbReference type="PANTHER" id="PTHR40572">
    <property type="entry name" value="PROTEIN BAX"/>
    <property type="match status" value="1"/>
</dbReference>